<name>A0A4R6TMA8_9BACI</name>
<evidence type="ECO:0000313" key="2">
    <source>
        <dbReference type="Proteomes" id="UP000295632"/>
    </source>
</evidence>
<dbReference type="SMART" id="SM00855">
    <property type="entry name" value="PGAM"/>
    <property type="match status" value="1"/>
</dbReference>
<evidence type="ECO:0000313" key="1">
    <source>
        <dbReference type="EMBL" id="TDQ32160.1"/>
    </source>
</evidence>
<dbReference type="AlphaFoldDB" id="A0A4R6TMA8"/>
<organism evidence="1 2">
    <name type="scientific">Aureibacillus halotolerans</name>
    <dbReference type="NCBI Taxonomy" id="1508390"/>
    <lineage>
        <taxon>Bacteria</taxon>
        <taxon>Bacillati</taxon>
        <taxon>Bacillota</taxon>
        <taxon>Bacilli</taxon>
        <taxon>Bacillales</taxon>
        <taxon>Bacillaceae</taxon>
        <taxon>Aureibacillus</taxon>
    </lineage>
</organism>
<keyword evidence="2" id="KW-1185">Reference proteome</keyword>
<comment type="caution">
    <text evidence="1">The sequence shown here is derived from an EMBL/GenBank/DDBJ whole genome shotgun (WGS) entry which is preliminary data.</text>
</comment>
<dbReference type="PANTHER" id="PTHR48100">
    <property type="entry name" value="BROAD-SPECIFICITY PHOSPHATASE YOR283W-RELATED"/>
    <property type="match status" value="1"/>
</dbReference>
<dbReference type="Pfam" id="PF00300">
    <property type="entry name" value="His_Phos_1"/>
    <property type="match status" value="1"/>
</dbReference>
<dbReference type="GO" id="GO:0005737">
    <property type="term" value="C:cytoplasm"/>
    <property type="evidence" value="ECO:0007669"/>
    <property type="project" value="TreeGrafter"/>
</dbReference>
<dbReference type="SUPFAM" id="SSF53254">
    <property type="entry name" value="Phosphoglycerate mutase-like"/>
    <property type="match status" value="1"/>
</dbReference>
<protein>
    <submittedName>
        <fullName evidence="1">2,3-bisphosphoglycerate-dependent phosphoglycerate mutase</fullName>
    </submittedName>
</protein>
<proteinExistence type="predicted"/>
<dbReference type="InterPro" id="IPR013078">
    <property type="entry name" value="His_Pase_superF_clade-1"/>
</dbReference>
<dbReference type="InterPro" id="IPR050275">
    <property type="entry name" value="PGM_Phosphatase"/>
</dbReference>
<dbReference type="GO" id="GO:0016791">
    <property type="term" value="F:phosphatase activity"/>
    <property type="evidence" value="ECO:0007669"/>
    <property type="project" value="TreeGrafter"/>
</dbReference>
<reference evidence="1 2" key="1">
    <citation type="submission" date="2019-03" db="EMBL/GenBank/DDBJ databases">
        <title>Genomic Encyclopedia of Type Strains, Phase IV (KMG-IV): sequencing the most valuable type-strain genomes for metagenomic binning, comparative biology and taxonomic classification.</title>
        <authorList>
            <person name="Goeker M."/>
        </authorList>
    </citation>
    <scope>NUCLEOTIDE SEQUENCE [LARGE SCALE GENOMIC DNA]</scope>
    <source>
        <strain evidence="1 2">DSM 28697</strain>
    </source>
</reference>
<dbReference type="CDD" id="cd07040">
    <property type="entry name" value="HP"/>
    <property type="match status" value="1"/>
</dbReference>
<gene>
    <name evidence="1" type="ORF">EV213_1326</name>
</gene>
<dbReference type="EMBL" id="SNYJ01000032">
    <property type="protein sequence ID" value="TDQ32160.1"/>
    <property type="molecule type" value="Genomic_DNA"/>
</dbReference>
<dbReference type="PANTHER" id="PTHR48100:SF59">
    <property type="entry name" value="ADENOSYLCOBALAMIN_ALPHA-RIBAZOLE PHOSPHATASE"/>
    <property type="match status" value="1"/>
</dbReference>
<dbReference type="Gene3D" id="3.40.50.1240">
    <property type="entry name" value="Phosphoglycerate mutase-like"/>
    <property type="match status" value="1"/>
</dbReference>
<dbReference type="RefSeq" id="WP_243740310.1">
    <property type="nucleotide sequence ID" value="NZ_SNYJ01000032.1"/>
</dbReference>
<dbReference type="Proteomes" id="UP000295632">
    <property type="component" value="Unassembled WGS sequence"/>
</dbReference>
<accession>A0A4R6TMA8</accession>
<dbReference type="InterPro" id="IPR029033">
    <property type="entry name" value="His_PPase_superfam"/>
</dbReference>
<sequence>MNTTVIYMVRHAESPFVFGAERTRGLSEEGHAAAKRVASYFETIPVDVICASTYERTKQTVQPTADAHGIPIEQYEELIERAIKDQTDKAPWEALVVAIRESFINHEYALKGGETTRQAQERAIPCIKQLLDTHQGKNIVIGTHGNIMTIIMNYYDPSYGFDFWESTSKPDIYAMTFDGQTIMGIERVWKEKDNVELDERN</sequence>